<sequence>MEGIINIKNLSNYIVRIIERTELSFVKERNDRITPHYFRHFYAIYSRQQGADIFLIQKELGHSDRKTTERYLEKVLQREQEIGLMWKEQDF</sequence>
<dbReference type="EMBL" id="PQWM01000034">
    <property type="protein sequence ID" value="RDZ09992.1"/>
    <property type="molecule type" value="Genomic_DNA"/>
</dbReference>
<reference evidence="3" key="1">
    <citation type="journal article" date="2018" name="Appl. Environ. Microbiol.">
        <title>Antimicrobial susceptibility testing and tentative epidemiological cut-off values of five Bacillus species relevant for use as animal feed additives or for plant protection.</title>
        <authorList>
            <person name="Agerso Y."/>
            <person name="Stuer-Lauridsen B."/>
            <person name="Bjerre K."/>
            <person name="Jensen M.G."/>
            <person name="Johansen E."/>
            <person name="Bennedsen M."/>
            <person name="Brockmann E."/>
            <person name="Nielsen B."/>
        </authorList>
    </citation>
    <scope>NUCLEOTIDE SEQUENCE [LARGE SCALE GENOMIC DNA]</scope>
    <source>
        <strain evidence="3">CHCC20162</strain>
    </source>
</reference>
<protein>
    <recommendedName>
        <fullName evidence="2">Tyr recombinase domain-containing protein</fullName>
    </recommendedName>
</protein>
<feature type="domain" description="Tyr recombinase" evidence="2">
    <location>
        <begin position="1"/>
        <end position="87"/>
    </location>
</feature>
<gene>
    <name evidence="3" type="ORF">C3744_23860</name>
</gene>
<evidence type="ECO:0000259" key="2">
    <source>
        <dbReference type="PROSITE" id="PS51898"/>
    </source>
</evidence>
<accession>A0A3D8WWM8</accession>
<name>A0A3D8WWM8_PRIMG</name>
<keyword evidence="1" id="KW-0233">DNA recombination</keyword>
<dbReference type="GO" id="GO:0015074">
    <property type="term" value="P:DNA integration"/>
    <property type="evidence" value="ECO:0007669"/>
    <property type="project" value="InterPro"/>
</dbReference>
<dbReference type="AlphaFoldDB" id="A0A3D8WWM8"/>
<dbReference type="GO" id="GO:0006310">
    <property type="term" value="P:DNA recombination"/>
    <property type="evidence" value="ECO:0007669"/>
    <property type="project" value="UniProtKB-KW"/>
</dbReference>
<evidence type="ECO:0000313" key="3">
    <source>
        <dbReference type="EMBL" id="RDZ09992.1"/>
    </source>
</evidence>
<dbReference type="CDD" id="cd00397">
    <property type="entry name" value="DNA_BRE_C"/>
    <property type="match status" value="1"/>
</dbReference>
<organism evidence="3 4">
    <name type="scientific">Priestia megaterium</name>
    <name type="common">Bacillus megaterium</name>
    <dbReference type="NCBI Taxonomy" id="1404"/>
    <lineage>
        <taxon>Bacteria</taxon>
        <taxon>Bacillati</taxon>
        <taxon>Bacillota</taxon>
        <taxon>Bacilli</taxon>
        <taxon>Bacillales</taxon>
        <taxon>Bacillaceae</taxon>
        <taxon>Priestia</taxon>
    </lineage>
</organism>
<dbReference type="SUPFAM" id="SSF56349">
    <property type="entry name" value="DNA breaking-rejoining enzymes"/>
    <property type="match status" value="1"/>
</dbReference>
<dbReference type="GO" id="GO:0003677">
    <property type="term" value="F:DNA binding"/>
    <property type="evidence" value="ECO:0007669"/>
    <property type="project" value="InterPro"/>
</dbReference>
<evidence type="ECO:0000256" key="1">
    <source>
        <dbReference type="ARBA" id="ARBA00023172"/>
    </source>
</evidence>
<dbReference type="Gene3D" id="1.10.443.10">
    <property type="entry name" value="Intergrase catalytic core"/>
    <property type="match status" value="1"/>
</dbReference>
<dbReference type="InterPro" id="IPR011010">
    <property type="entry name" value="DNA_brk_join_enz"/>
</dbReference>
<dbReference type="InterPro" id="IPR002104">
    <property type="entry name" value="Integrase_catalytic"/>
</dbReference>
<dbReference type="InterPro" id="IPR013762">
    <property type="entry name" value="Integrase-like_cat_sf"/>
</dbReference>
<dbReference type="Pfam" id="PF00589">
    <property type="entry name" value="Phage_integrase"/>
    <property type="match status" value="1"/>
</dbReference>
<dbReference type="PROSITE" id="PS51898">
    <property type="entry name" value="TYR_RECOMBINASE"/>
    <property type="match status" value="1"/>
</dbReference>
<comment type="caution">
    <text evidence="3">The sequence shown here is derived from an EMBL/GenBank/DDBJ whole genome shotgun (WGS) entry which is preliminary data.</text>
</comment>
<proteinExistence type="predicted"/>
<dbReference type="Proteomes" id="UP000256519">
    <property type="component" value="Unassembled WGS sequence"/>
</dbReference>
<evidence type="ECO:0000313" key="4">
    <source>
        <dbReference type="Proteomes" id="UP000256519"/>
    </source>
</evidence>